<dbReference type="Pfam" id="PF03159">
    <property type="entry name" value="XRN_N"/>
    <property type="match status" value="1"/>
</dbReference>
<dbReference type="GO" id="GO:0005634">
    <property type="term" value="C:nucleus"/>
    <property type="evidence" value="ECO:0007669"/>
    <property type="project" value="TreeGrafter"/>
</dbReference>
<evidence type="ECO:0000313" key="3">
    <source>
        <dbReference type="EMBL" id="QHU06622.1"/>
    </source>
</evidence>
<dbReference type="EMBL" id="MN740658">
    <property type="protein sequence ID" value="QHU06622.1"/>
    <property type="molecule type" value="Genomic_DNA"/>
</dbReference>
<name>A0A6C0JLT1_9ZZZZ</name>
<dbReference type="GO" id="GO:0000956">
    <property type="term" value="P:nuclear-transcribed mRNA catabolic process"/>
    <property type="evidence" value="ECO:0007669"/>
    <property type="project" value="TreeGrafter"/>
</dbReference>
<comment type="similarity">
    <text evidence="1">Belongs to the 5'-3' exonuclease family.</text>
</comment>
<dbReference type="GO" id="GO:0003723">
    <property type="term" value="F:RNA binding"/>
    <property type="evidence" value="ECO:0007669"/>
    <property type="project" value="TreeGrafter"/>
</dbReference>
<dbReference type="PANTHER" id="PTHR12341:SF7">
    <property type="entry name" value="5'-3' EXORIBONUCLEASE 1"/>
    <property type="match status" value="1"/>
</dbReference>
<dbReference type="PANTHER" id="PTHR12341">
    <property type="entry name" value="5'-&gt;3' EXORIBONUCLEASE"/>
    <property type="match status" value="1"/>
</dbReference>
<protein>
    <recommendedName>
        <fullName evidence="2">Xrn1 N-terminal domain-containing protein</fullName>
    </recommendedName>
</protein>
<evidence type="ECO:0000256" key="1">
    <source>
        <dbReference type="ARBA" id="ARBA00038299"/>
    </source>
</evidence>
<dbReference type="Gene3D" id="3.40.50.12390">
    <property type="match status" value="1"/>
</dbReference>
<sequence length="442" mass="52104">MGIPFYFASLSKSHKGIIEAVKKNLLMEVDVFVIDFNCLIHRYLKDDEPISSILEALEYIVEKICKPKQLIIAMDGLVPYAKIVQQRYRRMRIKEEQGTFDRNQISPDTPYMRELEVELKRRFPYAIINGTGLNGEGEHKLIYELRKLPDIQRRSICIYGLDADLILIALQHHKLSNPYSMWLLRESAEFNDPKLKHAEFATLSIWKLLRELPMDIDQYMALGILCFGNDFMPNLGMFSLREDGYNRALQTYSDAKNPDLTTSEGRRIFLEFAAKQEIEFYKEKIGLRKRPEEKAILGKDTNLFSYKYGLHILDGVSDMSPVVEAFWKTFHWTWSYFKNSEPINWFWVYPYSDAPLVCDILKYSECSKISKKKLNFNVNRQLQFIMPSSSLRRSKRRILYPDELHSETRNPWMKRHDWEMKPRISLPWNPEYSLTTVSLVSD</sequence>
<dbReference type="InterPro" id="IPR004859">
    <property type="entry name" value="Xrn1_N"/>
</dbReference>
<accession>A0A6C0JLT1</accession>
<organism evidence="3">
    <name type="scientific">viral metagenome</name>
    <dbReference type="NCBI Taxonomy" id="1070528"/>
    <lineage>
        <taxon>unclassified sequences</taxon>
        <taxon>metagenomes</taxon>
        <taxon>organismal metagenomes</taxon>
    </lineage>
</organism>
<dbReference type="GO" id="GO:0004534">
    <property type="term" value="F:5'-3' RNA exonuclease activity"/>
    <property type="evidence" value="ECO:0007669"/>
    <property type="project" value="TreeGrafter"/>
</dbReference>
<proteinExistence type="inferred from homology"/>
<reference evidence="3" key="1">
    <citation type="journal article" date="2020" name="Nature">
        <title>Giant virus diversity and host interactions through global metagenomics.</title>
        <authorList>
            <person name="Schulz F."/>
            <person name="Roux S."/>
            <person name="Paez-Espino D."/>
            <person name="Jungbluth S."/>
            <person name="Walsh D.A."/>
            <person name="Denef V.J."/>
            <person name="McMahon K.D."/>
            <person name="Konstantinidis K.T."/>
            <person name="Eloe-Fadrosh E.A."/>
            <person name="Kyrpides N.C."/>
            <person name="Woyke T."/>
        </authorList>
    </citation>
    <scope>NUCLEOTIDE SEQUENCE</scope>
    <source>
        <strain evidence="3">GVMAG-S-1035315-10</strain>
    </source>
</reference>
<dbReference type="AlphaFoldDB" id="A0A6C0JLT1"/>
<evidence type="ECO:0000259" key="2">
    <source>
        <dbReference type="Pfam" id="PF03159"/>
    </source>
</evidence>
<dbReference type="InterPro" id="IPR027073">
    <property type="entry name" value="5_3_exoribonuclease"/>
</dbReference>
<feature type="domain" description="Xrn1 N-terminal" evidence="2">
    <location>
        <begin position="1"/>
        <end position="96"/>
    </location>
</feature>